<evidence type="ECO:0000313" key="1">
    <source>
        <dbReference type="EMBL" id="AXY55396.1"/>
    </source>
</evidence>
<proteinExistence type="predicted"/>
<evidence type="ECO:0000313" key="2">
    <source>
        <dbReference type="Proteomes" id="UP000263753"/>
    </source>
</evidence>
<dbReference type="RefSeq" id="WP_087513006.1">
    <property type="nucleotide sequence ID" value="NZ_CP032134.1"/>
</dbReference>
<organism evidence="1 2">
    <name type="scientific">Acinetobacter chinensis</name>
    <dbReference type="NCBI Taxonomy" id="2004650"/>
    <lineage>
        <taxon>Bacteria</taxon>
        <taxon>Pseudomonadati</taxon>
        <taxon>Pseudomonadota</taxon>
        <taxon>Gammaproteobacteria</taxon>
        <taxon>Moraxellales</taxon>
        <taxon>Moraxellaceae</taxon>
        <taxon>Acinetobacter</taxon>
    </lineage>
</organism>
<dbReference type="Proteomes" id="UP000263753">
    <property type="component" value="Chromosome"/>
</dbReference>
<dbReference type="EMBL" id="CP032134">
    <property type="protein sequence ID" value="AXY55396.1"/>
    <property type="molecule type" value="Genomic_DNA"/>
</dbReference>
<dbReference type="AlphaFoldDB" id="A0A3B7LRQ8"/>
<name>A0A3B7LRQ8_9GAMM</name>
<dbReference type="KEGG" id="achi:CDG60_01490"/>
<gene>
    <name evidence="1" type="ORF">CDG60_01490</name>
</gene>
<protein>
    <submittedName>
        <fullName evidence="1">Uncharacterized protein</fullName>
    </submittedName>
</protein>
<accession>A0A3B7LRQ8</accession>
<sequence length="177" mass="20577">MKFITFLRLLLGVIFLTVSINVFAGNSEGCFGGWSYPILNVKLLGDKSCLNIWELGKDTGSKNRLSLLKSMNLKENNSQWMSTGTCAEVKYNNQNYMIYNAYLKEEKSDIWMIYNNSEAYAYFREVKIPVNDGFDVDLKCAKIGKNEKIKYILNSYLKKQTSVNLNFYKLNDWYKEK</sequence>
<reference evidence="2" key="1">
    <citation type="submission" date="2018-09" db="EMBL/GenBank/DDBJ databases">
        <title>The complete genome of Acinetobacter sp. strain WCHAc010005.</title>
        <authorList>
            <person name="Hu Y."/>
            <person name="Long H."/>
            <person name="Feng Y."/>
            <person name="Zong Z."/>
        </authorList>
    </citation>
    <scope>NUCLEOTIDE SEQUENCE [LARGE SCALE GENOMIC DNA]</scope>
    <source>
        <strain evidence="2">WCHAc010005</strain>
    </source>
</reference>